<dbReference type="GO" id="GO:0005576">
    <property type="term" value="C:extracellular region"/>
    <property type="evidence" value="ECO:0007669"/>
    <property type="project" value="UniProtKB-SubCell"/>
</dbReference>
<evidence type="ECO:0000256" key="2">
    <source>
        <dbReference type="ARBA" id="ARBA00022525"/>
    </source>
</evidence>
<keyword evidence="3" id="KW-0732">Signal</keyword>
<dbReference type="eggNOG" id="COG4677">
    <property type="taxonomic scope" value="Bacteria"/>
</dbReference>
<dbReference type="InterPro" id="IPR052052">
    <property type="entry name" value="Polysaccharide_Lyase_9"/>
</dbReference>
<dbReference type="InterPro" id="IPR006626">
    <property type="entry name" value="PbH1"/>
</dbReference>
<feature type="domain" description="Right handed beta helix" evidence="4">
    <location>
        <begin position="151"/>
        <end position="364"/>
    </location>
</feature>
<keyword evidence="2" id="KW-0964">Secreted</keyword>
<gene>
    <name evidence="5" type="ordered locus">Meso_0099</name>
</gene>
<evidence type="ECO:0000259" key="4">
    <source>
        <dbReference type="Pfam" id="PF13229"/>
    </source>
</evidence>
<dbReference type="PANTHER" id="PTHR40088">
    <property type="entry name" value="PECTATE LYASE (EUROFUNG)"/>
    <property type="match status" value="1"/>
</dbReference>
<dbReference type="Pfam" id="PF13229">
    <property type="entry name" value="Beta_helix"/>
    <property type="match status" value="1"/>
</dbReference>
<dbReference type="GO" id="GO:0016837">
    <property type="term" value="F:carbon-oxygen lyase activity, acting on polysaccharides"/>
    <property type="evidence" value="ECO:0007669"/>
    <property type="project" value="TreeGrafter"/>
</dbReference>
<dbReference type="AlphaFoldDB" id="Q11M71"/>
<reference evidence="5" key="1">
    <citation type="submission" date="2006-06" db="EMBL/GenBank/DDBJ databases">
        <title>Complete sequence of chromosome of Chelativorans sp. BNC1.</title>
        <authorList>
            <consortium name="US DOE Joint Genome Institute"/>
            <person name="Copeland A."/>
            <person name="Lucas S."/>
            <person name="Lapidus A."/>
            <person name="Barry K."/>
            <person name="Detter J.C."/>
            <person name="Glavina del Rio T."/>
            <person name="Hammon N."/>
            <person name="Israni S."/>
            <person name="Dalin E."/>
            <person name="Tice H."/>
            <person name="Pitluck S."/>
            <person name="Chertkov O."/>
            <person name="Brettin T."/>
            <person name="Bruce D."/>
            <person name="Han C."/>
            <person name="Tapia R."/>
            <person name="Gilna P."/>
            <person name="Schmutz J."/>
            <person name="Larimer F."/>
            <person name="Land M."/>
            <person name="Hauser L."/>
            <person name="Kyrpides N."/>
            <person name="Mikhailova N."/>
            <person name="Richardson P."/>
        </authorList>
    </citation>
    <scope>NUCLEOTIDE SEQUENCE</scope>
    <source>
        <strain evidence="5">BNC1</strain>
    </source>
</reference>
<evidence type="ECO:0000256" key="1">
    <source>
        <dbReference type="ARBA" id="ARBA00004613"/>
    </source>
</evidence>
<comment type="subcellular location">
    <subcellularLocation>
        <location evidence="1">Secreted</location>
    </subcellularLocation>
</comment>
<dbReference type="PANTHER" id="PTHR40088:SF2">
    <property type="entry name" value="SECRETED SUGAR HYDROLASE"/>
    <property type="match status" value="1"/>
</dbReference>
<proteinExistence type="predicted"/>
<accession>Q11M71</accession>
<evidence type="ECO:0000313" key="5">
    <source>
        <dbReference type="EMBL" id="ABG61504.1"/>
    </source>
</evidence>
<dbReference type="SUPFAM" id="SSF51126">
    <property type="entry name" value="Pectin lyase-like"/>
    <property type="match status" value="1"/>
</dbReference>
<dbReference type="SMART" id="SM00710">
    <property type="entry name" value="PbH1"/>
    <property type="match status" value="7"/>
</dbReference>
<protein>
    <recommendedName>
        <fullName evidence="4">Right handed beta helix domain-containing protein</fullName>
    </recommendedName>
</protein>
<dbReference type="HOGENOM" id="CLU_026896_0_0_5"/>
<organism evidence="5">
    <name type="scientific">Chelativorans sp. (strain BNC1)</name>
    <dbReference type="NCBI Taxonomy" id="266779"/>
    <lineage>
        <taxon>Bacteria</taxon>
        <taxon>Pseudomonadati</taxon>
        <taxon>Pseudomonadota</taxon>
        <taxon>Alphaproteobacteria</taxon>
        <taxon>Hyphomicrobiales</taxon>
        <taxon>Phyllobacteriaceae</taxon>
        <taxon>Chelativorans</taxon>
    </lineage>
</organism>
<dbReference type="Gene3D" id="2.160.20.10">
    <property type="entry name" value="Single-stranded right-handed beta-helix, Pectin lyase-like"/>
    <property type="match status" value="1"/>
</dbReference>
<evidence type="ECO:0000256" key="3">
    <source>
        <dbReference type="ARBA" id="ARBA00022729"/>
    </source>
</evidence>
<dbReference type="InterPro" id="IPR011050">
    <property type="entry name" value="Pectin_lyase_fold/virulence"/>
</dbReference>
<dbReference type="InterPro" id="IPR012334">
    <property type="entry name" value="Pectin_lyas_fold"/>
</dbReference>
<name>Q11M71_CHESB</name>
<dbReference type="KEGG" id="mes:Meso_0099"/>
<dbReference type="CAZy" id="PL9">
    <property type="family name" value="Polysaccharide Lyase Family 9"/>
</dbReference>
<dbReference type="STRING" id="266779.Meso_0099"/>
<dbReference type="EMBL" id="CP000390">
    <property type="protein sequence ID" value="ABG61504.1"/>
    <property type="molecule type" value="Genomic_DNA"/>
</dbReference>
<dbReference type="InterPro" id="IPR039448">
    <property type="entry name" value="Beta_helix"/>
</dbReference>
<sequence>MDKAVDVRVTAALKGDAALLVTRAVCNAVYTRPGRTLHVAPGGSDLNAGTAASPWGTIQHAVDQAQPGDTILVHGGVYNETVQITRSGSAEGGFITLMEAPGETAVIDGAGLVQQPYGTRGLITLSGASYVRVKDFELRNYKSESEFIVVGVLVRGSGERIEIRDNVIHEIEANNPPSRGNANALGIAVYGEETSPIRNVIIDGNELFHLKTGRSEALTVGGNVEGWQITNNLVRDNDFIGIDAIGYYIDGTERDRARQGWIAGNTVRNLSSAGNQALTFQAAAVGIYVDGGRDITIERNTVEANDGGIWLLSERPGKNTSNVVARNNLVRFNRDAGILVGGYDESQSGGAEDVTIINNTLLENNGRDVPGIHSGEFQIGHNAHGIRFLNNILYAGEKGYVITKFSPADSSSIAIGHNLYFTSAGGEHTRWFWIDRNFYNDGRPGGDFEAFRSASGDVGSAVEDPDFRDLAMQDLRPGSNSPAIDSGSDLGPAATGLWDNVMGTRVMGSAIDRGAFEMAD</sequence>